<keyword evidence="6 15" id="KW-0812">Transmembrane</keyword>
<dbReference type="PANTHER" id="PTHR13462">
    <property type="entry name" value="CALCIUM UNIPORTER PROTEIN, MITOCHONDRIAL"/>
    <property type="match status" value="1"/>
</dbReference>
<dbReference type="Pfam" id="PF04678">
    <property type="entry name" value="MCU"/>
    <property type="match status" value="1"/>
</dbReference>
<evidence type="ECO:0000256" key="4">
    <source>
        <dbReference type="ARBA" id="ARBA00022568"/>
    </source>
</evidence>
<dbReference type="AlphaFoldDB" id="G0UVK2"/>
<evidence type="ECO:0000256" key="7">
    <source>
        <dbReference type="ARBA" id="ARBA00022792"/>
    </source>
</evidence>
<comment type="similarity">
    <text evidence="2">Belongs to the MCU (TC 1.A.77) family.</text>
</comment>
<keyword evidence="10" id="KW-0406">Ion transport</keyword>
<protein>
    <recommendedName>
        <fullName evidence="16">Calcium uniporter protein C-terminal domain-containing protein</fullName>
    </recommendedName>
</protein>
<comment type="catalytic activity">
    <reaction evidence="14">
        <text>Ca(2+)(in) = Ca(2+)(out)</text>
        <dbReference type="Rhea" id="RHEA:29671"/>
        <dbReference type="ChEBI" id="CHEBI:29108"/>
    </reaction>
</comment>
<dbReference type="InterPro" id="IPR006769">
    <property type="entry name" value="MCU_C"/>
</dbReference>
<reference evidence="17" key="1">
    <citation type="journal article" date="2012" name="Proc. Natl. Acad. Sci. U.S.A.">
        <title>Antigenic diversity is generated by distinct evolutionary mechanisms in African trypanosome species.</title>
        <authorList>
            <person name="Jackson A.P."/>
            <person name="Berry A."/>
            <person name="Aslett M."/>
            <person name="Allison H.C."/>
            <person name="Burton P."/>
            <person name="Vavrova-Anderson J."/>
            <person name="Brown R."/>
            <person name="Browne H."/>
            <person name="Corton N."/>
            <person name="Hauser H."/>
            <person name="Gamble J."/>
            <person name="Gilderthorp R."/>
            <person name="Marcello L."/>
            <person name="McQuillan J."/>
            <person name="Otto T.D."/>
            <person name="Quail M.A."/>
            <person name="Sanders M.J."/>
            <person name="van Tonder A."/>
            <person name="Ginger M.L."/>
            <person name="Field M.C."/>
            <person name="Barry J.D."/>
            <person name="Hertz-Fowler C."/>
            <person name="Berriman M."/>
        </authorList>
    </citation>
    <scope>NUCLEOTIDE SEQUENCE</scope>
    <source>
        <strain evidence="17">IL3000</strain>
    </source>
</reference>
<evidence type="ECO:0000256" key="6">
    <source>
        <dbReference type="ARBA" id="ARBA00022692"/>
    </source>
</evidence>
<keyword evidence="13" id="KW-0407">Ion channel</keyword>
<evidence type="ECO:0000256" key="2">
    <source>
        <dbReference type="ARBA" id="ARBA00005653"/>
    </source>
</evidence>
<proteinExistence type="inferred from homology"/>
<keyword evidence="4" id="KW-0109">Calcium transport</keyword>
<evidence type="ECO:0000313" key="17">
    <source>
        <dbReference type="EMBL" id="CCC93418.1"/>
    </source>
</evidence>
<evidence type="ECO:0000256" key="14">
    <source>
        <dbReference type="ARBA" id="ARBA00036634"/>
    </source>
</evidence>
<accession>G0UVK2</accession>
<dbReference type="EMBL" id="HE575323">
    <property type="protein sequence ID" value="CCC93418.1"/>
    <property type="molecule type" value="Genomic_DNA"/>
</dbReference>
<dbReference type="InterPro" id="IPR039055">
    <property type="entry name" value="MCU_fam"/>
</dbReference>
<evidence type="ECO:0000256" key="8">
    <source>
        <dbReference type="ARBA" id="ARBA00022837"/>
    </source>
</evidence>
<evidence type="ECO:0000256" key="3">
    <source>
        <dbReference type="ARBA" id="ARBA00022448"/>
    </source>
</evidence>
<keyword evidence="3" id="KW-0813">Transport</keyword>
<dbReference type="GO" id="GO:0036444">
    <property type="term" value="P:calcium import into the mitochondrion"/>
    <property type="evidence" value="ECO:0007669"/>
    <property type="project" value="TreeGrafter"/>
</dbReference>
<keyword evidence="5" id="KW-0107">Calcium channel</keyword>
<sequence>MPSALRRCWDAPLCRAQHTCTMYPIQHKGRLNFSVNMGSRLGDADAVAVTGKRTRQVGVEAVPTLESLREYRDHYLHPRLLEARAELQRMYEIKLQCEKLGLRHADMCIGACVALVAFRTVVLFYWTYFLFDWNLVEPITYLLDYGALWLGLAWYGVARRDAKFESFRQFLATRHMKKLRSQKCYNEEHHELLESEVRRLEEQLRGLERV</sequence>
<evidence type="ECO:0000256" key="10">
    <source>
        <dbReference type="ARBA" id="ARBA00023065"/>
    </source>
</evidence>
<keyword evidence="12 15" id="KW-0472">Membrane</keyword>
<keyword evidence="7" id="KW-0999">Mitochondrion inner membrane</keyword>
<gene>
    <name evidence="17" type="ORF">TCIL3000_10_1770</name>
</gene>
<name>G0UVK2_TRYCI</name>
<organism evidence="17">
    <name type="scientific">Trypanosoma congolense (strain IL3000)</name>
    <dbReference type="NCBI Taxonomy" id="1068625"/>
    <lineage>
        <taxon>Eukaryota</taxon>
        <taxon>Discoba</taxon>
        <taxon>Euglenozoa</taxon>
        <taxon>Kinetoplastea</taxon>
        <taxon>Metakinetoplastina</taxon>
        <taxon>Trypanosomatida</taxon>
        <taxon>Trypanosomatidae</taxon>
        <taxon>Trypanosoma</taxon>
        <taxon>Nannomonas</taxon>
    </lineage>
</organism>
<dbReference type="GO" id="GO:1990246">
    <property type="term" value="C:uniplex complex"/>
    <property type="evidence" value="ECO:0007669"/>
    <property type="project" value="TreeGrafter"/>
</dbReference>
<keyword evidence="9 15" id="KW-1133">Transmembrane helix</keyword>
<evidence type="ECO:0000256" key="11">
    <source>
        <dbReference type="ARBA" id="ARBA00023128"/>
    </source>
</evidence>
<evidence type="ECO:0000256" key="13">
    <source>
        <dbReference type="ARBA" id="ARBA00023303"/>
    </source>
</evidence>
<dbReference type="GO" id="GO:0005262">
    <property type="term" value="F:calcium channel activity"/>
    <property type="evidence" value="ECO:0007669"/>
    <property type="project" value="UniProtKB-KW"/>
</dbReference>
<evidence type="ECO:0000259" key="16">
    <source>
        <dbReference type="Pfam" id="PF04678"/>
    </source>
</evidence>
<dbReference type="GO" id="GO:0051560">
    <property type="term" value="P:mitochondrial calcium ion homeostasis"/>
    <property type="evidence" value="ECO:0007669"/>
    <property type="project" value="InterPro"/>
</dbReference>
<feature type="transmembrane region" description="Helical" evidence="15">
    <location>
        <begin position="139"/>
        <end position="158"/>
    </location>
</feature>
<dbReference type="VEuPathDB" id="TriTrypDB:TcIL3000_10_1770"/>
<feature type="domain" description="Calcium uniporter protein C-terminal" evidence="16">
    <location>
        <begin position="66"/>
        <end position="186"/>
    </location>
</feature>
<evidence type="ECO:0000256" key="12">
    <source>
        <dbReference type="ARBA" id="ARBA00023136"/>
    </source>
</evidence>
<evidence type="ECO:0000256" key="15">
    <source>
        <dbReference type="SAM" id="Phobius"/>
    </source>
</evidence>
<evidence type="ECO:0000256" key="1">
    <source>
        <dbReference type="ARBA" id="ARBA00004448"/>
    </source>
</evidence>
<evidence type="ECO:0000256" key="9">
    <source>
        <dbReference type="ARBA" id="ARBA00022989"/>
    </source>
</evidence>
<keyword evidence="8" id="KW-0106">Calcium</keyword>
<evidence type="ECO:0000256" key="5">
    <source>
        <dbReference type="ARBA" id="ARBA00022673"/>
    </source>
</evidence>
<feature type="transmembrane region" description="Helical" evidence="15">
    <location>
        <begin position="108"/>
        <end position="127"/>
    </location>
</feature>
<dbReference type="PANTHER" id="PTHR13462:SF10">
    <property type="entry name" value="CALCIUM UNIPORTER PROTEIN, MITOCHONDRIAL"/>
    <property type="match status" value="1"/>
</dbReference>
<comment type="subcellular location">
    <subcellularLocation>
        <location evidence="1">Mitochondrion inner membrane</location>
        <topology evidence="1">Multi-pass membrane protein</topology>
    </subcellularLocation>
</comment>
<keyword evidence="11" id="KW-0496">Mitochondrion</keyword>
<dbReference type="GO" id="GO:0015292">
    <property type="term" value="F:uniporter activity"/>
    <property type="evidence" value="ECO:0007669"/>
    <property type="project" value="TreeGrafter"/>
</dbReference>